<keyword evidence="5 6" id="KW-0804">Transcription</keyword>
<dbReference type="NCBIfam" id="TIGR02937">
    <property type="entry name" value="sigma70-ECF"/>
    <property type="match status" value="1"/>
</dbReference>
<evidence type="ECO:0000256" key="2">
    <source>
        <dbReference type="ARBA" id="ARBA00023015"/>
    </source>
</evidence>
<dbReference type="SUPFAM" id="SSF88659">
    <property type="entry name" value="Sigma3 and sigma4 domains of RNA polymerase sigma factors"/>
    <property type="match status" value="1"/>
</dbReference>
<dbReference type="InterPro" id="IPR007627">
    <property type="entry name" value="RNA_pol_sigma70_r2"/>
</dbReference>
<proteinExistence type="inferred from homology"/>
<dbReference type="AlphaFoldDB" id="A0A5C5V2R9"/>
<dbReference type="PROSITE" id="PS01063">
    <property type="entry name" value="SIGMA70_ECF"/>
    <property type="match status" value="1"/>
</dbReference>
<dbReference type="PANTHER" id="PTHR43133:SF8">
    <property type="entry name" value="RNA POLYMERASE SIGMA FACTOR HI_1459-RELATED"/>
    <property type="match status" value="1"/>
</dbReference>
<evidence type="ECO:0000259" key="7">
    <source>
        <dbReference type="Pfam" id="PF04542"/>
    </source>
</evidence>
<dbReference type="GO" id="GO:0006352">
    <property type="term" value="P:DNA-templated transcription initiation"/>
    <property type="evidence" value="ECO:0007669"/>
    <property type="project" value="InterPro"/>
</dbReference>
<evidence type="ECO:0000313" key="9">
    <source>
        <dbReference type="EMBL" id="TWT32681.1"/>
    </source>
</evidence>
<comment type="similarity">
    <text evidence="1 6">Belongs to the sigma-70 factor family. ECF subfamily.</text>
</comment>
<evidence type="ECO:0000256" key="4">
    <source>
        <dbReference type="ARBA" id="ARBA00023125"/>
    </source>
</evidence>
<comment type="caution">
    <text evidence="9">The sequence shown here is derived from an EMBL/GenBank/DDBJ whole genome shotgun (WGS) entry which is preliminary data.</text>
</comment>
<dbReference type="RefSeq" id="WP_146431902.1">
    <property type="nucleotide sequence ID" value="NZ_SJPF01000003.1"/>
</dbReference>
<dbReference type="Gene3D" id="1.10.1740.10">
    <property type="match status" value="1"/>
</dbReference>
<evidence type="ECO:0000256" key="1">
    <source>
        <dbReference type="ARBA" id="ARBA00010641"/>
    </source>
</evidence>
<dbReference type="Pfam" id="PF08281">
    <property type="entry name" value="Sigma70_r4_2"/>
    <property type="match status" value="1"/>
</dbReference>
<evidence type="ECO:0000259" key="8">
    <source>
        <dbReference type="Pfam" id="PF08281"/>
    </source>
</evidence>
<feature type="domain" description="RNA polymerase sigma-70 region 2" evidence="7">
    <location>
        <begin position="18"/>
        <end position="85"/>
    </location>
</feature>
<keyword evidence="2 6" id="KW-0805">Transcription regulation</keyword>
<dbReference type="InterPro" id="IPR039425">
    <property type="entry name" value="RNA_pol_sigma-70-like"/>
</dbReference>
<dbReference type="InterPro" id="IPR013325">
    <property type="entry name" value="RNA_pol_sigma_r2"/>
</dbReference>
<protein>
    <recommendedName>
        <fullName evidence="6">RNA polymerase sigma factor</fullName>
    </recommendedName>
</protein>
<dbReference type="SUPFAM" id="SSF88946">
    <property type="entry name" value="Sigma2 domain of RNA polymerase sigma factors"/>
    <property type="match status" value="1"/>
</dbReference>
<dbReference type="InterPro" id="IPR036388">
    <property type="entry name" value="WH-like_DNA-bd_sf"/>
</dbReference>
<accession>A0A5C5V2R9</accession>
<dbReference type="GO" id="GO:0016987">
    <property type="term" value="F:sigma factor activity"/>
    <property type="evidence" value="ECO:0007669"/>
    <property type="project" value="UniProtKB-KW"/>
</dbReference>
<evidence type="ECO:0000256" key="3">
    <source>
        <dbReference type="ARBA" id="ARBA00023082"/>
    </source>
</evidence>
<keyword evidence="3 6" id="KW-0731">Sigma factor</keyword>
<dbReference type="InterPro" id="IPR014284">
    <property type="entry name" value="RNA_pol_sigma-70_dom"/>
</dbReference>
<sequence length="184" mass="21332">MSEQSPDLSDAAIQATRLIQTHQTGVWRYLRSLGCDDHEAEDLTQETFLKVLQKPFDDFDRTATAAYLRRVAHNLLIDLRRRQKRQIVTDDIEQIDAFWQQVTTVDQGKEVISVLQECMDSLTGRAQKALRMRFESRKSRQEIADALGVGEHGAKNLMQRAKTQLRQCIERKLRLEDHLSTRKP</sequence>
<dbReference type="Proteomes" id="UP000318878">
    <property type="component" value="Unassembled WGS sequence"/>
</dbReference>
<keyword evidence="10" id="KW-1185">Reference proteome</keyword>
<dbReference type="InterPro" id="IPR000838">
    <property type="entry name" value="RNA_pol_sigma70_ECF_CS"/>
</dbReference>
<name>A0A5C5V2R9_9BACT</name>
<keyword evidence="4 6" id="KW-0238">DNA-binding</keyword>
<evidence type="ECO:0000256" key="6">
    <source>
        <dbReference type="RuleBase" id="RU000716"/>
    </source>
</evidence>
<dbReference type="OrthoDB" id="9795666at2"/>
<dbReference type="EMBL" id="SJPF01000003">
    <property type="protein sequence ID" value="TWT32681.1"/>
    <property type="molecule type" value="Genomic_DNA"/>
</dbReference>
<evidence type="ECO:0000256" key="5">
    <source>
        <dbReference type="ARBA" id="ARBA00023163"/>
    </source>
</evidence>
<gene>
    <name evidence="9" type="primary">sigM_1</name>
    <name evidence="9" type="ORF">Enr8_24860</name>
</gene>
<dbReference type="Pfam" id="PF04542">
    <property type="entry name" value="Sigma70_r2"/>
    <property type="match status" value="1"/>
</dbReference>
<organism evidence="9 10">
    <name type="scientific">Blastopirellula retiformator</name>
    <dbReference type="NCBI Taxonomy" id="2527970"/>
    <lineage>
        <taxon>Bacteria</taxon>
        <taxon>Pseudomonadati</taxon>
        <taxon>Planctomycetota</taxon>
        <taxon>Planctomycetia</taxon>
        <taxon>Pirellulales</taxon>
        <taxon>Pirellulaceae</taxon>
        <taxon>Blastopirellula</taxon>
    </lineage>
</organism>
<dbReference type="InterPro" id="IPR013324">
    <property type="entry name" value="RNA_pol_sigma_r3/r4-like"/>
</dbReference>
<dbReference type="GO" id="GO:0003677">
    <property type="term" value="F:DNA binding"/>
    <property type="evidence" value="ECO:0007669"/>
    <property type="project" value="UniProtKB-KW"/>
</dbReference>
<evidence type="ECO:0000313" key="10">
    <source>
        <dbReference type="Proteomes" id="UP000318878"/>
    </source>
</evidence>
<dbReference type="Gene3D" id="1.10.10.10">
    <property type="entry name" value="Winged helix-like DNA-binding domain superfamily/Winged helix DNA-binding domain"/>
    <property type="match status" value="1"/>
</dbReference>
<reference evidence="9 10" key="1">
    <citation type="submission" date="2019-02" db="EMBL/GenBank/DDBJ databases">
        <title>Deep-cultivation of Planctomycetes and their phenomic and genomic characterization uncovers novel biology.</title>
        <authorList>
            <person name="Wiegand S."/>
            <person name="Jogler M."/>
            <person name="Boedeker C."/>
            <person name="Pinto D."/>
            <person name="Vollmers J."/>
            <person name="Rivas-Marin E."/>
            <person name="Kohn T."/>
            <person name="Peeters S.H."/>
            <person name="Heuer A."/>
            <person name="Rast P."/>
            <person name="Oberbeckmann S."/>
            <person name="Bunk B."/>
            <person name="Jeske O."/>
            <person name="Meyerdierks A."/>
            <person name="Storesund J.E."/>
            <person name="Kallscheuer N."/>
            <person name="Luecker S."/>
            <person name="Lage O.M."/>
            <person name="Pohl T."/>
            <person name="Merkel B.J."/>
            <person name="Hornburger P."/>
            <person name="Mueller R.-W."/>
            <person name="Bruemmer F."/>
            <person name="Labrenz M."/>
            <person name="Spormann A.M."/>
            <person name="Op Den Camp H."/>
            <person name="Overmann J."/>
            <person name="Amann R."/>
            <person name="Jetten M.S.M."/>
            <person name="Mascher T."/>
            <person name="Medema M.H."/>
            <person name="Devos D.P."/>
            <person name="Kaster A.-K."/>
            <person name="Ovreas L."/>
            <person name="Rohde M."/>
            <person name="Galperin M.Y."/>
            <person name="Jogler C."/>
        </authorList>
    </citation>
    <scope>NUCLEOTIDE SEQUENCE [LARGE SCALE GENOMIC DNA]</scope>
    <source>
        <strain evidence="9 10">Enr8</strain>
    </source>
</reference>
<dbReference type="InterPro" id="IPR013249">
    <property type="entry name" value="RNA_pol_sigma70_r4_t2"/>
</dbReference>
<feature type="domain" description="RNA polymerase sigma factor 70 region 4 type 2" evidence="8">
    <location>
        <begin position="115"/>
        <end position="165"/>
    </location>
</feature>
<dbReference type="PANTHER" id="PTHR43133">
    <property type="entry name" value="RNA POLYMERASE ECF-TYPE SIGMA FACTO"/>
    <property type="match status" value="1"/>
</dbReference>